<evidence type="ECO:0000313" key="8">
    <source>
        <dbReference type="EMBL" id="EPC73061.1"/>
    </source>
</evidence>
<keyword evidence="2" id="KW-0547">Nucleotide-binding</keyword>
<keyword evidence="6" id="KW-0961">Cell wall biogenesis/degradation</keyword>
<organism evidence="8 9">
    <name type="scientific">Lacticaseibacillus paracasei subsp. paracasei Lpp41</name>
    <dbReference type="NCBI Taxonomy" id="1256208"/>
    <lineage>
        <taxon>Bacteria</taxon>
        <taxon>Bacillati</taxon>
        <taxon>Bacillota</taxon>
        <taxon>Bacilli</taxon>
        <taxon>Lactobacillales</taxon>
        <taxon>Lactobacillaceae</taxon>
        <taxon>Lacticaseibacillus</taxon>
    </lineage>
</organism>
<dbReference type="GO" id="GO:0051301">
    <property type="term" value="P:cell division"/>
    <property type="evidence" value="ECO:0007669"/>
    <property type="project" value="InterPro"/>
</dbReference>
<keyword evidence="1 8" id="KW-0436">Ligase</keyword>
<keyword evidence="5" id="KW-0573">Peptidoglycan synthesis</keyword>
<dbReference type="Gene3D" id="3.40.50.720">
    <property type="entry name" value="NAD(P)-binding Rossmann-like Domain"/>
    <property type="match status" value="1"/>
</dbReference>
<dbReference type="InterPro" id="IPR036565">
    <property type="entry name" value="Mur-like_cat_sf"/>
</dbReference>
<reference evidence="8 9" key="1">
    <citation type="journal article" date="2013" name="PLoS ONE">
        <title>Lactobacillus paracasei comparative genomics: towards species pan-genome definition and exploitation of diversity.</title>
        <authorList>
            <person name="Smokvina T."/>
            <person name="Wels M."/>
            <person name="Polka J."/>
            <person name="Chervaux C."/>
            <person name="Brisse S."/>
            <person name="Boekhorst J."/>
            <person name="van Hylckama Vlieg J.E."/>
            <person name="Siezen R.J."/>
        </authorList>
    </citation>
    <scope>NUCLEOTIDE SEQUENCE [LARGE SCALE GENOMIC DNA]</scope>
    <source>
        <strain evidence="8 9">Lpp41</strain>
    </source>
</reference>
<dbReference type="EMBL" id="ANKE01000370">
    <property type="protein sequence ID" value="EPC73061.1"/>
    <property type="molecule type" value="Genomic_DNA"/>
</dbReference>
<sequence length="269" mass="30056">MKNISDYRNKKVLVLGLAKSGVNAARLLHKLGALVTVNDKQQFDDNKDAQELLADGMRVITGRHPVELLDEHFELMVKNPGIPYSNPMVKRAEALHMPIITEPELAYQVSEAQWIGITGTNGKTTTTTLIGLMLNQQRPHHAFDAGNIGIPVSQVAQKVGKDDTIVAELSSFQLCGIKTLHPHIAVLTNIYEAHLDWHGNRANYVAAKMRITMNQTPDDYFIMNWDLPEMHELAKQSKAQIVPFSRKNAEGARAQLIDGWLTFDGDRIM</sequence>
<evidence type="ECO:0000256" key="6">
    <source>
        <dbReference type="ARBA" id="ARBA00023316"/>
    </source>
</evidence>
<dbReference type="GO" id="GO:0005737">
    <property type="term" value="C:cytoplasm"/>
    <property type="evidence" value="ECO:0007669"/>
    <property type="project" value="InterPro"/>
</dbReference>
<comment type="caution">
    <text evidence="8">The sequence shown here is derived from an EMBL/GenBank/DDBJ whole genome shotgun (WGS) entry which is preliminary data.</text>
</comment>
<dbReference type="SUPFAM" id="SSF51984">
    <property type="entry name" value="MurCD N-terminal domain"/>
    <property type="match status" value="1"/>
</dbReference>
<proteinExistence type="predicted"/>
<dbReference type="UniPathway" id="UPA00219"/>
<accession>A0A829H8D1</accession>
<dbReference type="PANTHER" id="PTHR43692">
    <property type="entry name" value="UDP-N-ACETYLMURAMOYLALANINE--D-GLUTAMATE LIGASE"/>
    <property type="match status" value="1"/>
</dbReference>
<evidence type="ECO:0000256" key="1">
    <source>
        <dbReference type="ARBA" id="ARBA00022598"/>
    </source>
</evidence>
<dbReference type="NCBIfam" id="TIGR01087">
    <property type="entry name" value="murD"/>
    <property type="match status" value="1"/>
</dbReference>
<evidence type="ECO:0000259" key="7">
    <source>
        <dbReference type="Pfam" id="PF08245"/>
    </source>
</evidence>
<dbReference type="AlphaFoldDB" id="A0A829H8D1"/>
<dbReference type="GO" id="GO:0008764">
    <property type="term" value="F:UDP-N-acetylmuramoylalanine-D-glutamate ligase activity"/>
    <property type="evidence" value="ECO:0007669"/>
    <property type="project" value="UniProtKB-EC"/>
</dbReference>
<dbReference type="SUPFAM" id="SSF53623">
    <property type="entry name" value="MurD-like peptide ligases, catalytic domain"/>
    <property type="match status" value="1"/>
</dbReference>
<feature type="domain" description="Mur ligase central" evidence="7">
    <location>
        <begin position="117"/>
        <end position="250"/>
    </location>
</feature>
<evidence type="ECO:0000313" key="9">
    <source>
        <dbReference type="Proteomes" id="UP000014244"/>
    </source>
</evidence>
<dbReference type="Pfam" id="PF21799">
    <property type="entry name" value="MurD-like_N"/>
    <property type="match status" value="1"/>
</dbReference>
<dbReference type="GO" id="GO:0005524">
    <property type="term" value="F:ATP binding"/>
    <property type="evidence" value="ECO:0007669"/>
    <property type="project" value="UniProtKB-KW"/>
</dbReference>
<dbReference type="Proteomes" id="UP000014244">
    <property type="component" value="Unassembled WGS sequence"/>
</dbReference>
<gene>
    <name evidence="8" type="primary">murD</name>
    <name evidence="8" type="ORF">Lpp41_07923</name>
</gene>
<keyword evidence="3" id="KW-0067">ATP-binding</keyword>
<dbReference type="GO" id="GO:0009252">
    <property type="term" value="P:peptidoglycan biosynthetic process"/>
    <property type="evidence" value="ECO:0007669"/>
    <property type="project" value="UniProtKB-UniPathway"/>
</dbReference>
<evidence type="ECO:0000256" key="4">
    <source>
        <dbReference type="ARBA" id="ARBA00022960"/>
    </source>
</evidence>
<evidence type="ECO:0000256" key="5">
    <source>
        <dbReference type="ARBA" id="ARBA00022984"/>
    </source>
</evidence>
<feature type="non-terminal residue" evidence="8">
    <location>
        <position position="269"/>
    </location>
</feature>
<dbReference type="EC" id="6.3.2.9" evidence="8"/>
<dbReference type="GO" id="GO:0008360">
    <property type="term" value="P:regulation of cell shape"/>
    <property type="evidence" value="ECO:0007669"/>
    <property type="project" value="UniProtKB-KW"/>
</dbReference>
<name>A0A829H8D1_LACPA</name>
<dbReference type="Gene3D" id="3.40.1190.10">
    <property type="entry name" value="Mur-like, catalytic domain"/>
    <property type="match status" value="1"/>
</dbReference>
<evidence type="ECO:0000256" key="2">
    <source>
        <dbReference type="ARBA" id="ARBA00022741"/>
    </source>
</evidence>
<dbReference type="PANTHER" id="PTHR43692:SF1">
    <property type="entry name" value="UDP-N-ACETYLMURAMOYLALANINE--D-GLUTAMATE LIGASE"/>
    <property type="match status" value="1"/>
</dbReference>
<protein>
    <submittedName>
        <fullName evidence="8">UDP-N-acetylmuramoyl-L-alanyl-D-glutamate synthetase</fullName>
        <ecNumber evidence="8">6.3.2.9</ecNumber>
    </submittedName>
</protein>
<dbReference type="InterPro" id="IPR005762">
    <property type="entry name" value="MurD"/>
</dbReference>
<keyword evidence="4" id="KW-0133">Cell shape</keyword>
<dbReference type="Pfam" id="PF08245">
    <property type="entry name" value="Mur_ligase_M"/>
    <property type="match status" value="1"/>
</dbReference>
<dbReference type="InterPro" id="IPR013221">
    <property type="entry name" value="Mur_ligase_cen"/>
</dbReference>
<evidence type="ECO:0000256" key="3">
    <source>
        <dbReference type="ARBA" id="ARBA00022840"/>
    </source>
</evidence>
<dbReference type="GO" id="GO:0071555">
    <property type="term" value="P:cell wall organization"/>
    <property type="evidence" value="ECO:0007669"/>
    <property type="project" value="UniProtKB-KW"/>
</dbReference>